<dbReference type="GO" id="GO:1990430">
    <property type="term" value="F:extracellular matrix protein binding"/>
    <property type="evidence" value="ECO:0007669"/>
    <property type="project" value="TreeGrafter"/>
</dbReference>
<accession>A0A6P8GQV1</accession>
<name>A0A6P8GQV1_CLUHA</name>
<dbReference type="InterPro" id="IPR001881">
    <property type="entry name" value="EGF-like_Ca-bd_dom"/>
</dbReference>
<dbReference type="SMART" id="SM00034">
    <property type="entry name" value="CLECT"/>
    <property type="match status" value="1"/>
</dbReference>
<keyword evidence="2 14" id="KW-0245">EGF-like domain</keyword>
<keyword evidence="13" id="KW-0325">Glycoprotein</keyword>
<dbReference type="Proteomes" id="UP000515152">
    <property type="component" value="Chromosome 18"/>
</dbReference>
<dbReference type="InterPro" id="IPR000742">
    <property type="entry name" value="EGF"/>
</dbReference>
<keyword evidence="8" id="KW-0677">Repeat</keyword>
<feature type="domain" description="EGF-like" evidence="18">
    <location>
        <begin position="414"/>
        <end position="446"/>
    </location>
</feature>
<evidence type="ECO:0000259" key="19">
    <source>
        <dbReference type="PROSITE" id="PS50041"/>
    </source>
</evidence>
<keyword evidence="10 16" id="KW-0472">Membrane</keyword>
<dbReference type="OrthoDB" id="10045365at2759"/>
<reference evidence="21" key="1">
    <citation type="submission" date="2025-08" db="UniProtKB">
        <authorList>
            <consortium name="RefSeq"/>
        </authorList>
    </citation>
    <scope>IDENTIFICATION</scope>
</reference>
<dbReference type="GO" id="GO:0045088">
    <property type="term" value="P:regulation of innate immune response"/>
    <property type="evidence" value="ECO:0007669"/>
    <property type="project" value="Ensembl"/>
</dbReference>
<feature type="domain" description="EGF-like" evidence="18">
    <location>
        <begin position="374"/>
        <end position="413"/>
    </location>
</feature>
<feature type="region of interest" description="Disordered" evidence="15">
    <location>
        <begin position="490"/>
        <end position="577"/>
    </location>
</feature>
<dbReference type="GO" id="GO:0005509">
    <property type="term" value="F:calcium ion binding"/>
    <property type="evidence" value="ECO:0007669"/>
    <property type="project" value="InterPro"/>
</dbReference>
<organism evidence="20 21">
    <name type="scientific">Clupea harengus</name>
    <name type="common">Atlantic herring</name>
    <dbReference type="NCBI Taxonomy" id="7950"/>
    <lineage>
        <taxon>Eukaryota</taxon>
        <taxon>Metazoa</taxon>
        <taxon>Chordata</taxon>
        <taxon>Craniata</taxon>
        <taxon>Vertebrata</taxon>
        <taxon>Euteleostomi</taxon>
        <taxon>Actinopterygii</taxon>
        <taxon>Neopterygii</taxon>
        <taxon>Teleostei</taxon>
        <taxon>Clupei</taxon>
        <taxon>Clupeiformes</taxon>
        <taxon>Clupeoidei</taxon>
        <taxon>Clupeidae</taxon>
        <taxon>Clupea</taxon>
    </lineage>
</organism>
<keyword evidence="4" id="KW-0254">Endocytosis</keyword>
<protein>
    <submittedName>
        <fullName evidence="21">CD248 molecule, endosialin a</fullName>
    </submittedName>
</protein>
<dbReference type="InterPro" id="IPR009030">
    <property type="entry name" value="Growth_fac_rcpt_cys_sf"/>
</dbReference>
<dbReference type="Pfam" id="PF14670">
    <property type="entry name" value="FXa_inhibition"/>
    <property type="match status" value="1"/>
</dbReference>
<evidence type="ECO:0000256" key="16">
    <source>
        <dbReference type="SAM" id="Phobius"/>
    </source>
</evidence>
<evidence type="ECO:0000256" key="17">
    <source>
        <dbReference type="SAM" id="SignalP"/>
    </source>
</evidence>
<evidence type="ECO:0000256" key="15">
    <source>
        <dbReference type="SAM" id="MobiDB-lite"/>
    </source>
</evidence>
<dbReference type="GO" id="GO:0031012">
    <property type="term" value="C:extracellular matrix"/>
    <property type="evidence" value="ECO:0007669"/>
    <property type="project" value="TreeGrafter"/>
</dbReference>
<feature type="compositionally biased region" description="Low complexity" evidence="15">
    <location>
        <begin position="545"/>
        <end position="556"/>
    </location>
</feature>
<dbReference type="SMART" id="SM00181">
    <property type="entry name" value="EGF"/>
    <property type="match status" value="5"/>
</dbReference>
<feature type="chain" id="PRO_5027886873" evidence="17">
    <location>
        <begin position="30"/>
        <end position="740"/>
    </location>
</feature>
<dbReference type="GO" id="GO:0016477">
    <property type="term" value="P:cell migration"/>
    <property type="evidence" value="ECO:0007669"/>
    <property type="project" value="TreeGrafter"/>
</dbReference>
<dbReference type="FunFam" id="2.10.25.10:FF:000406">
    <property type="entry name" value="CD248 molecule"/>
    <property type="match status" value="1"/>
</dbReference>
<dbReference type="GeneID" id="105904835"/>
<feature type="domain" description="EGF-like" evidence="18">
    <location>
        <begin position="337"/>
        <end position="373"/>
    </location>
</feature>
<feature type="region of interest" description="Disordered" evidence="15">
    <location>
        <begin position="620"/>
        <end position="639"/>
    </location>
</feature>
<dbReference type="RefSeq" id="XP_031441098.1">
    <property type="nucleotide sequence ID" value="XM_031585238.2"/>
</dbReference>
<dbReference type="PROSITE" id="PS00010">
    <property type="entry name" value="ASX_HYDROXYL"/>
    <property type="match status" value="2"/>
</dbReference>
<feature type="domain" description="C-type lectin" evidence="19">
    <location>
        <begin position="41"/>
        <end position="172"/>
    </location>
</feature>
<evidence type="ECO:0000256" key="6">
    <source>
        <dbReference type="ARBA" id="ARBA00022729"/>
    </source>
</evidence>
<dbReference type="PANTHER" id="PTHR14789:SF4">
    <property type="entry name" value="ENDOSIALIN"/>
    <property type="match status" value="1"/>
</dbReference>
<feature type="compositionally biased region" description="Basic and acidic residues" evidence="15">
    <location>
        <begin position="507"/>
        <end position="516"/>
    </location>
</feature>
<keyword evidence="11 14" id="KW-1015">Disulfide bond</keyword>
<dbReference type="PROSITE" id="PS01187">
    <property type="entry name" value="EGF_CA"/>
    <property type="match status" value="2"/>
</dbReference>
<keyword evidence="9 16" id="KW-1133">Transmembrane helix</keyword>
<dbReference type="GO" id="GO:0030246">
    <property type="term" value="F:carbohydrate binding"/>
    <property type="evidence" value="ECO:0007669"/>
    <property type="project" value="UniProtKB-KW"/>
</dbReference>
<evidence type="ECO:0000256" key="4">
    <source>
        <dbReference type="ARBA" id="ARBA00022583"/>
    </source>
</evidence>
<keyword evidence="12" id="KW-0675">Receptor</keyword>
<dbReference type="InterPro" id="IPR018097">
    <property type="entry name" value="EGF_Ca-bd_CS"/>
</dbReference>
<sequence>MGWTAVWLHCCGAALLCLLGLLPQCAVRSQDVREGDAVCTENDGCFVLYFERKTFLYAWRSCKERGGDLATLKDPRDAVAVERLFAGVDLRGKQGKVRTWIGLQRQPRQCSSTRPLRGFSWVTGDQDTRFTDWLGEDSASACTAPRCVVVGYTEPPNLGHGDNLKWTDGPCSITVDAYLCKYNYKGMCPSIPGEGGGNTFYSTPFDLLTTELSHLPYGSMATVPCPADTVGDQTVLCTDMGDGTVNWSREAPYCSVKQTWCDQDNGGCHQLCIDKDDTHVCMCIDGYVLAEDGMSCLPDDPCLNSPCESECVPVTDGFRCDCPEGYVLEPDEHSCRDLDECQQMPCEHQCINSPGSYECSCLDGYRLEGGECEDVDECTGDPCEHACENTPGSHVCHCHLGFGPTPEDSSRCQDIDECQIEDTCDHMCINYEGGFECYCQEGYELQADHYSCSLITQSHGDPTATPAYPWATMLPDSMWNLPWGPPPSVDYNPDPTDYGGNTNWMTDRPDAEEKSDQWTYQEPLVPSPSPEQSSYDPQLDPTPTPDMTTPTPSPATHESTTPDYYDDEDEDDPTATTAVPTTTFIEGAWNWLWLTSTDVPLQAGGVELGTDNCVISSTTTNSPEVFSSESYSSSRTPETVGVYGEEMDGDYEGEKTVGEGVQEKEEEEEEEEGGSWLLVGLLVPLCIFLLIMVVLGAIYCNRSASAKPQNKNTSDCYHWISGAADKAGAEHSGSATKSHV</sequence>
<gene>
    <name evidence="21" type="primary">cd248a</name>
</gene>
<feature type="signal peptide" evidence="17">
    <location>
        <begin position="1"/>
        <end position="29"/>
    </location>
</feature>
<dbReference type="CDD" id="cd03600">
    <property type="entry name" value="CLECT_thrombomodulin_like"/>
    <property type="match status" value="1"/>
</dbReference>
<proteinExistence type="predicted"/>
<feature type="disulfide bond" evidence="14">
    <location>
        <begin position="418"/>
        <end position="428"/>
    </location>
</feature>
<keyword evidence="7" id="KW-0430">Lectin</keyword>
<dbReference type="GO" id="GO:0006897">
    <property type="term" value="P:endocytosis"/>
    <property type="evidence" value="ECO:0007669"/>
    <property type="project" value="UniProtKB-KW"/>
</dbReference>
<dbReference type="FunFam" id="2.10.25.10:FF:000119">
    <property type="entry name" value="vitamin K-dependent protein S"/>
    <property type="match status" value="1"/>
</dbReference>
<evidence type="ECO:0000256" key="9">
    <source>
        <dbReference type="ARBA" id="ARBA00022989"/>
    </source>
</evidence>
<dbReference type="InterPro" id="IPR000152">
    <property type="entry name" value="EGF-type_Asp/Asn_hydroxyl_site"/>
</dbReference>
<dbReference type="PROSITE" id="PS50026">
    <property type="entry name" value="EGF_3"/>
    <property type="match status" value="3"/>
</dbReference>
<dbReference type="GO" id="GO:0032496">
    <property type="term" value="P:response to lipopolysaccharide"/>
    <property type="evidence" value="ECO:0007669"/>
    <property type="project" value="Ensembl"/>
</dbReference>
<evidence type="ECO:0000256" key="10">
    <source>
        <dbReference type="ARBA" id="ARBA00023136"/>
    </source>
</evidence>
<dbReference type="PANTHER" id="PTHR14789">
    <property type="entry name" value="CHONDROLECTIN VARIANT CHODLFDELTAE"/>
    <property type="match status" value="1"/>
</dbReference>
<feature type="compositionally biased region" description="Acidic residues" evidence="15">
    <location>
        <begin position="564"/>
        <end position="573"/>
    </location>
</feature>
<dbReference type="SUPFAM" id="SSF57184">
    <property type="entry name" value="Growth factor receptor domain"/>
    <property type="match status" value="1"/>
</dbReference>
<keyword evidence="6 17" id="KW-0732">Signal</keyword>
<dbReference type="SUPFAM" id="SSF56436">
    <property type="entry name" value="C-type lectin-like"/>
    <property type="match status" value="1"/>
</dbReference>
<dbReference type="InterPro" id="IPR026823">
    <property type="entry name" value="cEGF"/>
</dbReference>
<dbReference type="Gene3D" id="2.10.25.10">
    <property type="entry name" value="Laminin"/>
    <property type="match status" value="5"/>
</dbReference>
<evidence type="ECO:0000256" key="8">
    <source>
        <dbReference type="ARBA" id="ARBA00022737"/>
    </source>
</evidence>
<evidence type="ECO:0000256" key="11">
    <source>
        <dbReference type="ARBA" id="ARBA00023157"/>
    </source>
</evidence>
<evidence type="ECO:0000256" key="7">
    <source>
        <dbReference type="ARBA" id="ARBA00022734"/>
    </source>
</evidence>
<dbReference type="Pfam" id="PF12662">
    <property type="entry name" value="cEGF"/>
    <property type="match status" value="1"/>
</dbReference>
<dbReference type="PROSITE" id="PS01186">
    <property type="entry name" value="EGF_2"/>
    <property type="match status" value="1"/>
</dbReference>
<dbReference type="Pfam" id="PF07645">
    <property type="entry name" value="EGF_CA"/>
    <property type="match status" value="2"/>
</dbReference>
<evidence type="ECO:0000256" key="14">
    <source>
        <dbReference type="PROSITE-ProRule" id="PRU00076"/>
    </source>
</evidence>
<feature type="transmembrane region" description="Helical" evidence="16">
    <location>
        <begin position="676"/>
        <end position="700"/>
    </location>
</feature>
<evidence type="ECO:0000256" key="5">
    <source>
        <dbReference type="ARBA" id="ARBA00022692"/>
    </source>
</evidence>
<dbReference type="GO" id="GO:0050840">
    <property type="term" value="F:extracellular matrix binding"/>
    <property type="evidence" value="ECO:0007669"/>
    <property type="project" value="TreeGrafter"/>
</dbReference>
<dbReference type="InterPro" id="IPR016186">
    <property type="entry name" value="C-type_lectin-like/link_sf"/>
</dbReference>
<evidence type="ECO:0000256" key="2">
    <source>
        <dbReference type="ARBA" id="ARBA00022536"/>
    </source>
</evidence>
<dbReference type="KEGG" id="char:105904835"/>
<evidence type="ECO:0000259" key="18">
    <source>
        <dbReference type="PROSITE" id="PS50026"/>
    </source>
</evidence>
<comment type="subcellular location">
    <subcellularLocation>
        <location evidence="1">Membrane</location>
        <topology evidence="1">Single-pass type I membrane protein</topology>
    </subcellularLocation>
</comment>
<dbReference type="SUPFAM" id="SSF57196">
    <property type="entry name" value="EGF/Laminin"/>
    <property type="match status" value="2"/>
</dbReference>
<dbReference type="InterPro" id="IPR016187">
    <property type="entry name" value="CTDL_fold"/>
</dbReference>
<evidence type="ECO:0000256" key="3">
    <source>
        <dbReference type="ARBA" id="ARBA00022553"/>
    </source>
</evidence>
<keyword evidence="20" id="KW-1185">Reference proteome</keyword>
<keyword evidence="5 16" id="KW-0812">Transmembrane</keyword>
<dbReference type="SMART" id="SM00179">
    <property type="entry name" value="EGF_CA"/>
    <property type="match status" value="5"/>
</dbReference>
<dbReference type="FunFam" id="2.10.25.10:FF:000009">
    <property type="entry name" value="Low-density lipoprotein receptor isoform 1"/>
    <property type="match status" value="1"/>
</dbReference>
<dbReference type="InterPro" id="IPR001304">
    <property type="entry name" value="C-type_lectin-like"/>
</dbReference>
<dbReference type="PROSITE" id="PS50041">
    <property type="entry name" value="C_TYPE_LECTIN_2"/>
    <property type="match status" value="1"/>
</dbReference>
<evidence type="ECO:0000313" key="20">
    <source>
        <dbReference type="Proteomes" id="UP000515152"/>
    </source>
</evidence>
<evidence type="ECO:0000313" key="21">
    <source>
        <dbReference type="RefSeq" id="XP_031441098.1"/>
    </source>
</evidence>
<dbReference type="InterPro" id="IPR049883">
    <property type="entry name" value="NOTCH1_EGF-like"/>
</dbReference>
<evidence type="ECO:0000256" key="13">
    <source>
        <dbReference type="ARBA" id="ARBA00023180"/>
    </source>
</evidence>
<comment type="caution">
    <text evidence="14">Lacks conserved residue(s) required for the propagation of feature annotation.</text>
</comment>
<keyword evidence="3" id="KW-0597">Phosphoprotein</keyword>
<dbReference type="Gene3D" id="3.10.100.10">
    <property type="entry name" value="Mannose-Binding Protein A, subunit A"/>
    <property type="match status" value="1"/>
</dbReference>
<dbReference type="GO" id="GO:0009897">
    <property type="term" value="C:external side of plasma membrane"/>
    <property type="evidence" value="ECO:0007669"/>
    <property type="project" value="TreeGrafter"/>
</dbReference>
<dbReference type="AlphaFoldDB" id="A0A6P8GQV1"/>
<dbReference type="CDD" id="cd00054">
    <property type="entry name" value="EGF_CA"/>
    <property type="match status" value="2"/>
</dbReference>
<evidence type="ECO:0000256" key="1">
    <source>
        <dbReference type="ARBA" id="ARBA00004479"/>
    </source>
</evidence>
<dbReference type="InterPro" id="IPR051505">
    <property type="entry name" value="C-type_lectin_domain"/>
</dbReference>
<evidence type="ECO:0000256" key="12">
    <source>
        <dbReference type="ARBA" id="ARBA00023170"/>
    </source>
</evidence>
<dbReference type="CTD" id="323364"/>